<keyword evidence="4 6" id="KW-1133">Transmembrane helix</keyword>
<feature type="transmembrane region" description="Helical" evidence="6">
    <location>
        <begin position="38"/>
        <end position="57"/>
    </location>
</feature>
<evidence type="ECO:0000256" key="6">
    <source>
        <dbReference type="SAM" id="Phobius"/>
    </source>
</evidence>
<sequence length="67" mass="7447">RSLTSIAWVACPLCGMLLQLVFRAISDNFQSRWGRQKPFILGGSIATATSITCFAWVNNVVDFVIRV</sequence>
<gene>
    <name evidence="7" type="ORF">DM02DRAFT_475175</name>
</gene>
<keyword evidence="5 6" id="KW-0472">Membrane</keyword>
<name>A0A2V1CZV2_9PLEO</name>
<evidence type="ECO:0000256" key="5">
    <source>
        <dbReference type="ARBA" id="ARBA00023136"/>
    </source>
</evidence>
<dbReference type="EMBL" id="KZ805898">
    <property type="protein sequence ID" value="PVH91308.1"/>
    <property type="molecule type" value="Genomic_DNA"/>
</dbReference>
<accession>A0A2V1CZV2</accession>
<feature type="transmembrane region" description="Helical" evidence="6">
    <location>
        <begin position="6"/>
        <end position="26"/>
    </location>
</feature>
<protein>
    <submittedName>
        <fullName evidence="7">Uncharacterized protein</fullName>
    </submittedName>
</protein>
<evidence type="ECO:0000256" key="1">
    <source>
        <dbReference type="ARBA" id="ARBA00004141"/>
    </source>
</evidence>
<dbReference type="Proteomes" id="UP000244855">
    <property type="component" value="Unassembled WGS sequence"/>
</dbReference>
<keyword evidence="2" id="KW-0813">Transport</keyword>
<reference evidence="7 8" key="1">
    <citation type="journal article" date="2018" name="Sci. Rep.">
        <title>Comparative genomics provides insights into the lifestyle and reveals functional heterogeneity of dark septate endophytic fungi.</title>
        <authorList>
            <person name="Knapp D.G."/>
            <person name="Nemeth J.B."/>
            <person name="Barry K."/>
            <person name="Hainaut M."/>
            <person name="Henrissat B."/>
            <person name="Johnson J."/>
            <person name="Kuo A."/>
            <person name="Lim J.H.P."/>
            <person name="Lipzen A."/>
            <person name="Nolan M."/>
            <person name="Ohm R.A."/>
            <person name="Tamas L."/>
            <person name="Grigoriev I.V."/>
            <person name="Spatafora J.W."/>
            <person name="Nagy L.G."/>
            <person name="Kovacs G.M."/>
        </authorList>
    </citation>
    <scope>NUCLEOTIDE SEQUENCE [LARGE SCALE GENOMIC DNA]</scope>
    <source>
        <strain evidence="7 8">DSE2036</strain>
    </source>
</reference>
<dbReference type="PANTHER" id="PTHR19432">
    <property type="entry name" value="SUGAR TRANSPORTER"/>
    <property type="match status" value="1"/>
</dbReference>
<feature type="non-terminal residue" evidence="7">
    <location>
        <position position="67"/>
    </location>
</feature>
<comment type="subcellular location">
    <subcellularLocation>
        <location evidence="1">Membrane</location>
        <topology evidence="1">Multi-pass membrane protein</topology>
    </subcellularLocation>
</comment>
<evidence type="ECO:0000256" key="2">
    <source>
        <dbReference type="ARBA" id="ARBA00022448"/>
    </source>
</evidence>
<evidence type="ECO:0000313" key="7">
    <source>
        <dbReference type="EMBL" id="PVH91308.1"/>
    </source>
</evidence>
<feature type="non-terminal residue" evidence="7">
    <location>
        <position position="1"/>
    </location>
</feature>
<proteinExistence type="predicted"/>
<evidence type="ECO:0000256" key="3">
    <source>
        <dbReference type="ARBA" id="ARBA00022692"/>
    </source>
</evidence>
<keyword evidence="3 6" id="KW-0812">Transmembrane</keyword>
<dbReference type="SUPFAM" id="SSF103473">
    <property type="entry name" value="MFS general substrate transporter"/>
    <property type="match status" value="1"/>
</dbReference>
<keyword evidence="8" id="KW-1185">Reference proteome</keyword>
<dbReference type="AlphaFoldDB" id="A0A2V1CZV2"/>
<evidence type="ECO:0000256" key="4">
    <source>
        <dbReference type="ARBA" id="ARBA00022989"/>
    </source>
</evidence>
<dbReference type="GO" id="GO:0008506">
    <property type="term" value="F:sucrose:proton symporter activity"/>
    <property type="evidence" value="ECO:0007669"/>
    <property type="project" value="TreeGrafter"/>
</dbReference>
<dbReference type="OrthoDB" id="28755at2759"/>
<dbReference type="InterPro" id="IPR036259">
    <property type="entry name" value="MFS_trans_sf"/>
</dbReference>
<dbReference type="GO" id="GO:0005886">
    <property type="term" value="C:plasma membrane"/>
    <property type="evidence" value="ECO:0007669"/>
    <property type="project" value="TreeGrafter"/>
</dbReference>
<dbReference type="PANTHER" id="PTHR19432:SF35">
    <property type="entry name" value="SOLUTE CARRIER FAMILY 45 MEMBER 3 ISOFORM X1"/>
    <property type="match status" value="1"/>
</dbReference>
<organism evidence="7 8">
    <name type="scientific">Periconia macrospinosa</name>
    <dbReference type="NCBI Taxonomy" id="97972"/>
    <lineage>
        <taxon>Eukaryota</taxon>
        <taxon>Fungi</taxon>
        <taxon>Dikarya</taxon>
        <taxon>Ascomycota</taxon>
        <taxon>Pezizomycotina</taxon>
        <taxon>Dothideomycetes</taxon>
        <taxon>Pleosporomycetidae</taxon>
        <taxon>Pleosporales</taxon>
        <taxon>Massarineae</taxon>
        <taxon>Periconiaceae</taxon>
        <taxon>Periconia</taxon>
    </lineage>
</organism>
<evidence type="ECO:0000313" key="8">
    <source>
        <dbReference type="Proteomes" id="UP000244855"/>
    </source>
</evidence>